<comment type="caution">
    <text evidence="5">The sequence shown here is derived from an EMBL/GenBank/DDBJ whole genome shotgun (WGS) entry which is preliminary data.</text>
</comment>
<dbReference type="Proteomes" id="UP000800093">
    <property type="component" value="Unassembled WGS sequence"/>
</dbReference>
<dbReference type="GO" id="GO:0008168">
    <property type="term" value="F:methyltransferase activity"/>
    <property type="evidence" value="ECO:0007669"/>
    <property type="project" value="UniProtKB-KW"/>
</dbReference>
<dbReference type="PANTHER" id="PTHR12176">
    <property type="entry name" value="SAM-DEPENDENT METHYLTRANSFERASE SUPERFAMILY PROTEIN"/>
    <property type="match status" value="1"/>
</dbReference>
<dbReference type="InterPro" id="IPR029063">
    <property type="entry name" value="SAM-dependent_MTases_sf"/>
</dbReference>
<feature type="compositionally biased region" description="Polar residues" evidence="4">
    <location>
        <begin position="119"/>
        <end position="132"/>
    </location>
</feature>
<keyword evidence="6" id="KW-1185">Reference proteome</keyword>
<evidence type="ECO:0000313" key="6">
    <source>
        <dbReference type="Proteomes" id="UP000800093"/>
    </source>
</evidence>
<name>A0A9P4KAZ9_9PLEO</name>
<accession>A0A9P4KAZ9</accession>
<organism evidence="5 6">
    <name type="scientific">Lojkania enalia</name>
    <dbReference type="NCBI Taxonomy" id="147567"/>
    <lineage>
        <taxon>Eukaryota</taxon>
        <taxon>Fungi</taxon>
        <taxon>Dikarya</taxon>
        <taxon>Ascomycota</taxon>
        <taxon>Pezizomycotina</taxon>
        <taxon>Dothideomycetes</taxon>
        <taxon>Pleosporomycetidae</taxon>
        <taxon>Pleosporales</taxon>
        <taxon>Pleosporales incertae sedis</taxon>
        <taxon>Lojkania</taxon>
    </lineage>
</organism>
<dbReference type="OrthoDB" id="411785at2759"/>
<feature type="region of interest" description="Disordered" evidence="4">
    <location>
        <begin position="119"/>
        <end position="142"/>
    </location>
</feature>
<dbReference type="EMBL" id="ML986615">
    <property type="protein sequence ID" value="KAF2264482.1"/>
    <property type="molecule type" value="Genomic_DNA"/>
</dbReference>
<dbReference type="GO" id="GO:0032259">
    <property type="term" value="P:methylation"/>
    <property type="evidence" value="ECO:0007669"/>
    <property type="project" value="UniProtKB-KW"/>
</dbReference>
<dbReference type="InterPro" id="IPR051419">
    <property type="entry name" value="Lys/N-term_MeTrsfase_sf"/>
</dbReference>
<evidence type="ECO:0000313" key="5">
    <source>
        <dbReference type="EMBL" id="KAF2264482.1"/>
    </source>
</evidence>
<evidence type="ECO:0000256" key="3">
    <source>
        <dbReference type="ARBA" id="ARBA00022679"/>
    </source>
</evidence>
<evidence type="ECO:0000256" key="1">
    <source>
        <dbReference type="ARBA" id="ARBA00008361"/>
    </source>
</evidence>
<keyword evidence="2" id="KW-0489">Methyltransferase</keyword>
<reference evidence="6" key="1">
    <citation type="journal article" date="2020" name="Stud. Mycol.">
        <title>101 Dothideomycetes genomes: A test case for predicting lifestyles and emergence of pathogens.</title>
        <authorList>
            <person name="Haridas S."/>
            <person name="Albert R."/>
            <person name="Binder M."/>
            <person name="Bloem J."/>
            <person name="LaButti K."/>
            <person name="Salamov A."/>
            <person name="Andreopoulos B."/>
            <person name="Baker S."/>
            <person name="Barry K."/>
            <person name="Bills G."/>
            <person name="Bluhm B."/>
            <person name="Cannon C."/>
            <person name="Castanera R."/>
            <person name="Culley D."/>
            <person name="Daum C."/>
            <person name="Ezra D."/>
            <person name="Gonzalez J."/>
            <person name="Henrissat B."/>
            <person name="Kuo A."/>
            <person name="Liang C."/>
            <person name="Lipzen A."/>
            <person name="Lutzoni F."/>
            <person name="Magnuson J."/>
            <person name="Mondo S."/>
            <person name="Nolan M."/>
            <person name="Ohm R."/>
            <person name="Pangilinan J."/>
            <person name="Park H.-J."/>
            <person name="Ramirez L."/>
            <person name="Alfaro M."/>
            <person name="Sun H."/>
            <person name="Tritt A."/>
            <person name="Yoshinaga Y."/>
            <person name="Zwiers L.-H."/>
            <person name="Turgeon B."/>
            <person name="Goodwin S."/>
            <person name="Spatafora J."/>
            <person name="Crous P."/>
            <person name="Grigoriev I."/>
        </authorList>
    </citation>
    <scope>NUCLEOTIDE SEQUENCE [LARGE SCALE GENOMIC DNA]</scope>
    <source>
        <strain evidence="6">CBS 304.66</strain>
    </source>
</reference>
<comment type="similarity">
    <text evidence="1">Belongs to the methyltransferase superfamily.</text>
</comment>
<evidence type="ECO:0000256" key="2">
    <source>
        <dbReference type="ARBA" id="ARBA00022603"/>
    </source>
</evidence>
<dbReference type="Gene3D" id="3.40.50.150">
    <property type="entry name" value="Vaccinia Virus protein VP39"/>
    <property type="match status" value="1"/>
</dbReference>
<keyword evidence="3" id="KW-0808">Transferase</keyword>
<evidence type="ECO:0000256" key="4">
    <source>
        <dbReference type="SAM" id="MobiDB-lite"/>
    </source>
</evidence>
<sequence length="344" mass="38782">MTPQPPSFGSQQYWNQRFTANSNPFEWLESPTALDPYLVGVLKETSEQNLELLHIGCGTSLLSYHLRAHVKRPEQIHNLDYSEVAIGVGRKREVEIFNVEERQKESDGVEISQTTRARTQNTNADNCNSESAKPNIIGDSKDRLPSPTYMRWSAADLLSHSSLLNVCKPSAYSIIVDKSTSDSIACAEDKYVPLPYSVSISSDHHIRTRFSESPEPIHPLHILAIHLALLAKPKARWISLSYSEDRYPFLHLPLPGPSHSATASVSANVEDDFDELDDDLDDIPQQVIDSGLPDPSSLWKLESKYEIEVPQQIPPNGNPATHRPKILHWVYVLQRTDIELYVRN</sequence>
<gene>
    <name evidence="5" type="ORF">CC78DRAFT_533080</name>
</gene>
<dbReference type="SUPFAM" id="SSF53335">
    <property type="entry name" value="S-adenosyl-L-methionine-dependent methyltransferases"/>
    <property type="match status" value="1"/>
</dbReference>
<dbReference type="PANTHER" id="PTHR12176:SF84">
    <property type="entry name" value="METHYLTRANSFERASE DOMAIN-CONTAINING PROTEIN"/>
    <property type="match status" value="1"/>
</dbReference>
<dbReference type="AlphaFoldDB" id="A0A9P4KAZ9"/>
<proteinExistence type="inferred from homology"/>
<protein>
    <submittedName>
        <fullName evidence="5">Uncharacterized protein</fullName>
    </submittedName>
</protein>